<evidence type="ECO:0000256" key="1">
    <source>
        <dbReference type="ARBA" id="ARBA00022741"/>
    </source>
</evidence>
<dbReference type="GO" id="GO:0016020">
    <property type="term" value="C:membrane"/>
    <property type="evidence" value="ECO:0007669"/>
    <property type="project" value="TreeGrafter"/>
</dbReference>
<sequence length="679" mass="73540">MNSYKIPSSEVPGYSAIYRNVNYKDGSHGDTYAHITTLYELFQHQVSLAPKGEFLGTRQFNPADGTFGKYEWLTATETAEMVEEFGSGLDHVFAKHAPNAPGLNGQQPLGLFSINRAEWLVGELSAFRTRRYSVGLCDTVGVEYSEHIVRQGEVSVVLAALDKIPRMLDRIAHTPGLRVIISMDRLDCSRPRSETQAFCAKTAGAELRARTAALGLVLLDMHEVIEMGRAAPTPAQPPVASDLCSLFFSSGTTGAQKGVLAPHSTLVHASRAAHLTLKFKNTTYLSFSLLAHCLDRCAMYMCMYGGARIGFYNGDNTRILEDMQVLKPNVIVSLPVVFNRLYDGLAKATIQSAGIKGALCRMGLRSKVRRMQAGRGLQHGLWDRVVFSKVAAKFGGQMRAIIAGGSPSRADVMDFLRVALSCDILQGYGQCESMTAGTLQRPGDFTNGHVGVPSPGIDIRLRSVAETGHLVTDAPCPRGELQMRGHNVLAGYLNDPEKTRALKDGDWLITGDIAQINANGTISILDRTGHFIRTSACYSMSPDRIQDAYNSHRLIQASFVHAQSTHAAPIAVAVPDADAFVPWARGVAGQPAATLDALCASPAVAKALLAELRAHAAAAGLLAEEQAAAIHVEPVLFSAKNCGLTTLTHKLRRRAFAEHYAEQIKALFAEVDELDKEKK</sequence>
<evidence type="ECO:0000256" key="2">
    <source>
        <dbReference type="ARBA" id="ARBA00022840"/>
    </source>
</evidence>
<dbReference type="OrthoDB" id="1700726at2759"/>
<keyword evidence="4" id="KW-0436">Ligase</keyword>
<evidence type="ECO:0000313" key="5">
    <source>
        <dbReference type="Proteomes" id="UP001150907"/>
    </source>
</evidence>
<dbReference type="Gene3D" id="3.40.50.12780">
    <property type="entry name" value="N-terminal domain of ligase-like"/>
    <property type="match status" value="1"/>
</dbReference>
<dbReference type="GO" id="GO:0004467">
    <property type="term" value="F:long-chain fatty acid-CoA ligase activity"/>
    <property type="evidence" value="ECO:0007669"/>
    <property type="project" value="UniProtKB-EC"/>
</dbReference>
<feature type="domain" description="AMP-dependent synthetase/ligase" evidence="3">
    <location>
        <begin position="68"/>
        <end position="493"/>
    </location>
</feature>
<keyword evidence="5" id="KW-1185">Reference proteome</keyword>
<gene>
    <name evidence="4" type="primary">FAA2_2</name>
    <name evidence="4" type="ORF">H4R26_001337</name>
</gene>
<dbReference type="InterPro" id="IPR042099">
    <property type="entry name" value="ANL_N_sf"/>
</dbReference>
<dbReference type="GO" id="GO:0005524">
    <property type="term" value="F:ATP binding"/>
    <property type="evidence" value="ECO:0007669"/>
    <property type="project" value="UniProtKB-KW"/>
</dbReference>
<dbReference type="AlphaFoldDB" id="A0A9W8BF04"/>
<dbReference type="InterPro" id="IPR000873">
    <property type="entry name" value="AMP-dep_synth/lig_dom"/>
</dbReference>
<comment type="caution">
    <text evidence="4">The sequence shown here is derived from an EMBL/GenBank/DDBJ whole genome shotgun (WGS) entry which is preliminary data.</text>
</comment>
<dbReference type="EC" id="6.2.1.3" evidence="4"/>
<evidence type="ECO:0000259" key="3">
    <source>
        <dbReference type="Pfam" id="PF00501"/>
    </source>
</evidence>
<organism evidence="4 5">
    <name type="scientific">Coemansia thaxteri</name>
    <dbReference type="NCBI Taxonomy" id="2663907"/>
    <lineage>
        <taxon>Eukaryota</taxon>
        <taxon>Fungi</taxon>
        <taxon>Fungi incertae sedis</taxon>
        <taxon>Zoopagomycota</taxon>
        <taxon>Kickxellomycotina</taxon>
        <taxon>Kickxellomycetes</taxon>
        <taxon>Kickxellales</taxon>
        <taxon>Kickxellaceae</taxon>
        <taxon>Coemansia</taxon>
    </lineage>
</organism>
<protein>
    <submittedName>
        <fullName evidence="4">Medium-chain fatty acid-CoA ligase faa2</fullName>
        <ecNumber evidence="4">6.2.1.3</ecNumber>
    </submittedName>
</protein>
<keyword evidence="1" id="KW-0547">Nucleotide-binding</keyword>
<evidence type="ECO:0000313" key="4">
    <source>
        <dbReference type="EMBL" id="KAJ2006496.1"/>
    </source>
</evidence>
<keyword evidence="2" id="KW-0067">ATP-binding</keyword>
<proteinExistence type="predicted"/>
<dbReference type="PANTHER" id="PTHR43272">
    <property type="entry name" value="LONG-CHAIN-FATTY-ACID--COA LIGASE"/>
    <property type="match status" value="1"/>
</dbReference>
<reference evidence="4" key="1">
    <citation type="submission" date="2022-07" db="EMBL/GenBank/DDBJ databases">
        <title>Phylogenomic reconstructions and comparative analyses of Kickxellomycotina fungi.</title>
        <authorList>
            <person name="Reynolds N.K."/>
            <person name="Stajich J.E."/>
            <person name="Barry K."/>
            <person name="Grigoriev I.V."/>
            <person name="Crous P."/>
            <person name="Smith M.E."/>
        </authorList>
    </citation>
    <scope>NUCLEOTIDE SEQUENCE</scope>
    <source>
        <strain evidence="4">IMI 214461</strain>
    </source>
</reference>
<dbReference type="Proteomes" id="UP001150907">
    <property type="component" value="Unassembled WGS sequence"/>
</dbReference>
<dbReference type="EMBL" id="JANBQF010000058">
    <property type="protein sequence ID" value="KAJ2006496.1"/>
    <property type="molecule type" value="Genomic_DNA"/>
</dbReference>
<accession>A0A9W8BF04</accession>
<name>A0A9W8BF04_9FUNG</name>
<dbReference type="GO" id="GO:0005783">
    <property type="term" value="C:endoplasmic reticulum"/>
    <property type="evidence" value="ECO:0007669"/>
    <property type="project" value="TreeGrafter"/>
</dbReference>
<dbReference type="SUPFAM" id="SSF56801">
    <property type="entry name" value="Acetyl-CoA synthetase-like"/>
    <property type="match status" value="1"/>
</dbReference>
<dbReference type="PANTHER" id="PTHR43272:SF33">
    <property type="entry name" value="AMP-BINDING DOMAIN-CONTAINING PROTEIN-RELATED"/>
    <property type="match status" value="1"/>
</dbReference>
<dbReference type="Pfam" id="PF00501">
    <property type="entry name" value="AMP-binding"/>
    <property type="match status" value="1"/>
</dbReference>